<feature type="binding site" evidence="8">
    <location>
        <position position="109"/>
    </location>
    <ligand>
        <name>ATP</name>
        <dbReference type="ChEBI" id="CHEBI:30616"/>
    </ligand>
</feature>
<feature type="compositionally biased region" description="Basic and acidic residues" evidence="9">
    <location>
        <begin position="1"/>
        <end position="10"/>
    </location>
</feature>
<name>A0A940T6P4_9MICO</name>
<feature type="binding site" evidence="8">
    <location>
        <position position="143"/>
    </location>
    <ligand>
        <name>ATP</name>
        <dbReference type="ChEBI" id="CHEBI:30616"/>
    </ligand>
</feature>
<keyword evidence="6 8" id="KW-0067">ATP-binding</keyword>
<evidence type="ECO:0000256" key="2">
    <source>
        <dbReference type="ARBA" id="ARBA00022679"/>
    </source>
</evidence>
<dbReference type="RefSeq" id="WP_209705997.1">
    <property type="nucleotide sequence ID" value="NZ_JAFIDA010000001.1"/>
</dbReference>
<accession>A0A940T6P4</accession>
<feature type="region of interest" description="Disordered" evidence="9">
    <location>
        <begin position="1"/>
        <end position="22"/>
    </location>
</feature>
<feature type="region of interest" description="Disordered" evidence="9">
    <location>
        <begin position="338"/>
        <end position="358"/>
    </location>
</feature>
<comment type="catalytic activity">
    <reaction evidence="8">
        <text>L-tyrosyl-[protein] + ATP = O-(5'-adenylyl)-L-tyrosyl-[protein] + diphosphate</text>
        <dbReference type="Rhea" id="RHEA:54288"/>
        <dbReference type="Rhea" id="RHEA-COMP:10136"/>
        <dbReference type="Rhea" id="RHEA-COMP:13846"/>
        <dbReference type="ChEBI" id="CHEBI:30616"/>
        <dbReference type="ChEBI" id="CHEBI:33019"/>
        <dbReference type="ChEBI" id="CHEBI:46858"/>
        <dbReference type="ChEBI" id="CHEBI:83624"/>
        <dbReference type="EC" id="2.7.7.108"/>
    </reaction>
</comment>
<dbReference type="EC" id="2.7.7.-" evidence="8"/>
<keyword evidence="3 8" id="KW-0548">Nucleotidyltransferase</keyword>
<comment type="function">
    <text evidence="8">Nucleotidyltransferase involved in the post-translational modification of proteins. It can catalyze the addition of adenosine monophosphate (AMP) or uridine monophosphate (UMP) to a protein, resulting in modifications known as AMPylation and UMPylation.</text>
</comment>
<comment type="catalytic activity">
    <reaction evidence="8">
        <text>L-threonyl-[protein] + ATP = 3-O-(5'-adenylyl)-L-threonyl-[protein] + diphosphate</text>
        <dbReference type="Rhea" id="RHEA:54292"/>
        <dbReference type="Rhea" id="RHEA-COMP:11060"/>
        <dbReference type="Rhea" id="RHEA-COMP:13847"/>
        <dbReference type="ChEBI" id="CHEBI:30013"/>
        <dbReference type="ChEBI" id="CHEBI:30616"/>
        <dbReference type="ChEBI" id="CHEBI:33019"/>
        <dbReference type="ChEBI" id="CHEBI:138113"/>
        <dbReference type="EC" id="2.7.7.108"/>
    </reaction>
</comment>
<keyword evidence="11" id="KW-1185">Reference proteome</keyword>
<feature type="binding site" evidence="8">
    <location>
        <position position="142"/>
    </location>
    <ligand>
        <name>ATP</name>
        <dbReference type="ChEBI" id="CHEBI:30616"/>
    </ligand>
</feature>
<comment type="catalytic activity">
    <reaction evidence="8">
        <text>L-seryl-[protein] + ATP = 3-O-(5'-adenylyl)-L-seryl-[protein] + diphosphate</text>
        <dbReference type="Rhea" id="RHEA:58120"/>
        <dbReference type="Rhea" id="RHEA-COMP:9863"/>
        <dbReference type="Rhea" id="RHEA-COMP:15073"/>
        <dbReference type="ChEBI" id="CHEBI:29999"/>
        <dbReference type="ChEBI" id="CHEBI:30616"/>
        <dbReference type="ChEBI" id="CHEBI:33019"/>
        <dbReference type="ChEBI" id="CHEBI:142516"/>
        <dbReference type="EC" id="2.7.7.108"/>
    </reaction>
</comment>
<evidence type="ECO:0000256" key="8">
    <source>
        <dbReference type="HAMAP-Rule" id="MF_00692"/>
    </source>
</evidence>
<dbReference type="GO" id="GO:0070733">
    <property type="term" value="F:AMPylase activity"/>
    <property type="evidence" value="ECO:0007669"/>
    <property type="project" value="UniProtKB-EC"/>
</dbReference>
<keyword evidence="8" id="KW-0464">Manganese</keyword>
<dbReference type="EMBL" id="JAFIDA010000001">
    <property type="protein sequence ID" value="MBP1327211.1"/>
    <property type="molecule type" value="Genomic_DNA"/>
</dbReference>
<sequence length="492" mass="52359">MERAREHRAGDNAGSGSAHPSIPLPLGSAFADAFPELGEPWAAIVPEHPELVVLNEPLARELGLDPAQLRTPAGVRALLGNDLASTARPVAQVYAGHQFGHYSPRLGDGRALLLGELHTPSGTVYDVHLKGSGPTPFSRGGDGYAALGPMLREYLVSEAMHARGVPTTRALAVISTGRSIARDGELVPAAVLVRIATSHLRVGTFQYAFATGDTELLRRLTDFALARHAPGRPYASAQQSPALELLDHVVHRQAELMAQWTLAGFVHGVMNTDNMTISGETIDYGPCAFLDGYDPAAVFSSIDHQGRYAFGAQPGIALWNLTRLAEALLPIVMVEQDEPCSESPGTAGPGEAPQDADADAQELAIAAVREVLARYGPAYDAAWTQGMRAQLGMPDATDEVVVETATVLLGALERDRLDYTTAMREANPANPLYIPRNAQLDAALAAATHGDLAPFHRMLEAVLHPAQARAEFVDLAEGPDPRSRGHVTYCGT</sequence>
<dbReference type="EC" id="2.7.7.108" evidence="8"/>
<feature type="binding site" evidence="8">
    <location>
        <position position="283"/>
    </location>
    <ligand>
        <name>ATP</name>
        <dbReference type="ChEBI" id="CHEBI:30616"/>
    </ligand>
</feature>
<evidence type="ECO:0000256" key="6">
    <source>
        <dbReference type="ARBA" id="ARBA00022840"/>
    </source>
</evidence>
<feature type="binding site" evidence="8">
    <location>
        <position position="283"/>
    </location>
    <ligand>
        <name>Mg(2+)</name>
        <dbReference type="ChEBI" id="CHEBI:18420"/>
    </ligand>
</feature>
<reference evidence="10" key="1">
    <citation type="submission" date="2021-02" db="EMBL/GenBank/DDBJ databases">
        <title>Sequencing the genomes of 1000 actinobacteria strains.</title>
        <authorList>
            <person name="Klenk H.-P."/>
        </authorList>
    </citation>
    <scope>NUCLEOTIDE SEQUENCE</scope>
    <source>
        <strain evidence="10">DSM 22850</strain>
    </source>
</reference>
<feature type="active site" description="Proton acceptor" evidence="8">
    <location>
        <position position="273"/>
    </location>
</feature>
<dbReference type="PANTHER" id="PTHR32057:SF14">
    <property type="entry name" value="PROTEIN ADENYLYLTRANSFERASE SELO, MITOCHONDRIAL"/>
    <property type="match status" value="1"/>
</dbReference>
<keyword evidence="2 8" id="KW-0808">Transferase</keyword>
<dbReference type="Proteomes" id="UP000675163">
    <property type="component" value="Unassembled WGS sequence"/>
</dbReference>
<evidence type="ECO:0000256" key="5">
    <source>
        <dbReference type="ARBA" id="ARBA00022741"/>
    </source>
</evidence>
<evidence type="ECO:0000256" key="3">
    <source>
        <dbReference type="ARBA" id="ARBA00022695"/>
    </source>
</evidence>
<comment type="catalytic activity">
    <reaction evidence="8">
        <text>L-tyrosyl-[protein] + UTP = O-(5'-uridylyl)-L-tyrosyl-[protein] + diphosphate</text>
        <dbReference type="Rhea" id="RHEA:83887"/>
        <dbReference type="Rhea" id="RHEA-COMP:10136"/>
        <dbReference type="Rhea" id="RHEA-COMP:20238"/>
        <dbReference type="ChEBI" id="CHEBI:33019"/>
        <dbReference type="ChEBI" id="CHEBI:46398"/>
        <dbReference type="ChEBI" id="CHEBI:46858"/>
        <dbReference type="ChEBI" id="CHEBI:90602"/>
    </reaction>
</comment>
<dbReference type="InterPro" id="IPR003846">
    <property type="entry name" value="SelO"/>
</dbReference>
<proteinExistence type="inferred from homology"/>
<keyword evidence="5 8" id="KW-0547">Nucleotide-binding</keyword>
<evidence type="ECO:0000313" key="10">
    <source>
        <dbReference type="EMBL" id="MBP1327211.1"/>
    </source>
</evidence>
<comment type="caution">
    <text evidence="10">The sequence shown here is derived from an EMBL/GenBank/DDBJ whole genome shotgun (WGS) entry which is preliminary data.</text>
</comment>
<organism evidence="10 11">
    <name type="scientific">Leucobacter exalbidus</name>
    <dbReference type="NCBI Taxonomy" id="662960"/>
    <lineage>
        <taxon>Bacteria</taxon>
        <taxon>Bacillati</taxon>
        <taxon>Actinomycetota</taxon>
        <taxon>Actinomycetes</taxon>
        <taxon>Micrococcales</taxon>
        <taxon>Microbacteriaceae</taxon>
        <taxon>Leucobacter</taxon>
    </lineage>
</organism>
<dbReference type="NCBIfam" id="NF000658">
    <property type="entry name" value="PRK00029.1"/>
    <property type="match status" value="1"/>
</dbReference>
<feature type="binding site" evidence="8">
    <location>
        <position position="110"/>
    </location>
    <ligand>
        <name>ATP</name>
        <dbReference type="ChEBI" id="CHEBI:30616"/>
    </ligand>
</feature>
<feature type="binding site" evidence="8">
    <location>
        <position position="107"/>
    </location>
    <ligand>
        <name>ATP</name>
        <dbReference type="ChEBI" id="CHEBI:30616"/>
    </ligand>
</feature>
<evidence type="ECO:0000256" key="9">
    <source>
        <dbReference type="SAM" id="MobiDB-lite"/>
    </source>
</evidence>
<keyword evidence="7 8" id="KW-0460">Magnesium</keyword>
<dbReference type="Pfam" id="PF02696">
    <property type="entry name" value="SelO"/>
    <property type="match status" value="1"/>
</dbReference>
<feature type="binding site" evidence="8">
    <location>
        <position position="130"/>
    </location>
    <ligand>
        <name>ATP</name>
        <dbReference type="ChEBI" id="CHEBI:30616"/>
    </ligand>
</feature>
<comment type="catalytic activity">
    <reaction evidence="8">
        <text>L-seryl-[protein] + UTP = O-(5'-uridylyl)-L-seryl-[protein] + diphosphate</text>
        <dbReference type="Rhea" id="RHEA:64604"/>
        <dbReference type="Rhea" id="RHEA-COMP:9863"/>
        <dbReference type="Rhea" id="RHEA-COMP:16635"/>
        <dbReference type="ChEBI" id="CHEBI:29999"/>
        <dbReference type="ChEBI" id="CHEBI:33019"/>
        <dbReference type="ChEBI" id="CHEBI:46398"/>
        <dbReference type="ChEBI" id="CHEBI:156051"/>
    </reaction>
</comment>
<feature type="binding site" evidence="8">
    <location>
        <position position="201"/>
    </location>
    <ligand>
        <name>ATP</name>
        <dbReference type="ChEBI" id="CHEBI:30616"/>
    </ligand>
</feature>
<keyword evidence="4 8" id="KW-0479">Metal-binding</keyword>
<feature type="binding site" evidence="8">
    <location>
        <position position="274"/>
    </location>
    <ligand>
        <name>Mg(2+)</name>
        <dbReference type="ChEBI" id="CHEBI:18420"/>
    </ligand>
</feature>
<dbReference type="HAMAP" id="MF_00692">
    <property type="entry name" value="SelO"/>
    <property type="match status" value="1"/>
</dbReference>
<dbReference type="AlphaFoldDB" id="A0A940T6P4"/>
<dbReference type="GO" id="GO:0000287">
    <property type="term" value="F:magnesium ion binding"/>
    <property type="evidence" value="ECO:0007669"/>
    <property type="project" value="UniProtKB-UniRule"/>
</dbReference>
<comment type="catalytic activity">
    <reaction evidence="8">
        <text>L-histidyl-[protein] + UTP = N(tele)-(5'-uridylyl)-L-histidyl-[protein] + diphosphate</text>
        <dbReference type="Rhea" id="RHEA:83891"/>
        <dbReference type="Rhea" id="RHEA-COMP:9745"/>
        <dbReference type="Rhea" id="RHEA-COMP:20239"/>
        <dbReference type="ChEBI" id="CHEBI:29979"/>
        <dbReference type="ChEBI" id="CHEBI:33019"/>
        <dbReference type="ChEBI" id="CHEBI:46398"/>
        <dbReference type="ChEBI" id="CHEBI:233474"/>
    </reaction>
</comment>
<dbReference type="GO" id="GO:0030145">
    <property type="term" value="F:manganese ion binding"/>
    <property type="evidence" value="ECO:0007669"/>
    <property type="project" value="UniProtKB-UniRule"/>
</dbReference>
<gene>
    <name evidence="8" type="primary">ydiU</name>
    <name evidence="8" type="synonym">selO</name>
    <name evidence="10" type="ORF">JOF28_002443</name>
</gene>
<protein>
    <recommendedName>
        <fullName evidence="8">Protein nucleotidyltransferase YdiU</fullName>
        <ecNumber evidence="8">2.7.7.-</ecNumber>
    </recommendedName>
    <alternativeName>
        <fullName evidence="8">Protein adenylyltransferase YdiU</fullName>
        <ecNumber evidence="8">2.7.7.108</ecNumber>
    </alternativeName>
    <alternativeName>
        <fullName evidence="8">Protein uridylyltransferase YdiU</fullName>
        <ecNumber evidence="8">2.7.7.-</ecNumber>
    </alternativeName>
</protein>
<dbReference type="PANTHER" id="PTHR32057">
    <property type="entry name" value="PROTEIN ADENYLYLTRANSFERASE SELO, MITOCHONDRIAL"/>
    <property type="match status" value="1"/>
</dbReference>
<evidence type="ECO:0000256" key="4">
    <source>
        <dbReference type="ARBA" id="ARBA00022723"/>
    </source>
</evidence>
<comment type="similarity">
    <text evidence="1 8">Belongs to the SELO family.</text>
</comment>
<comment type="cofactor">
    <cofactor evidence="8">
        <name>Mg(2+)</name>
        <dbReference type="ChEBI" id="CHEBI:18420"/>
    </cofactor>
    <cofactor evidence="8">
        <name>Mn(2+)</name>
        <dbReference type="ChEBI" id="CHEBI:29035"/>
    </cofactor>
</comment>
<evidence type="ECO:0000313" key="11">
    <source>
        <dbReference type="Proteomes" id="UP000675163"/>
    </source>
</evidence>
<dbReference type="GO" id="GO:0005524">
    <property type="term" value="F:ATP binding"/>
    <property type="evidence" value="ECO:0007669"/>
    <property type="project" value="UniProtKB-UniRule"/>
</dbReference>
<evidence type="ECO:0000256" key="1">
    <source>
        <dbReference type="ARBA" id="ARBA00009747"/>
    </source>
</evidence>
<evidence type="ECO:0000256" key="7">
    <source>
        <dbReference type="ARBA" id="ARBA00022842"/>
    </source>
</evidence>
<feature type="binding site" evidence="8">
    <location>
        <position position="194"/>
    </location>
    <ligand>
        <name>ATP</name>
        <dbReference type="ChEBI" id="CHEBI:30616"/>
    </ligand>
</feature>